<evidence type="ECO:0000313" key="5">
    <source>
        <dbReference type="Proteomes" id="UP000293902"/>
    </source>
</evidence>
<proteinExistence type="predicted"/>
<reference evidence="3 4" key="1">
    <citation type="submission" date="2018-06" db="EMBL/GenBank/DDBJ databases">
        <title>Complete Genome Sequence of Desulfobacter hydrogenophilus (DSM3380).</title>
        <authorList>
            <person name="Marietou A."/>
            <person name="Schreiber L."/>
            <person name="Marshall I."/>
            <person name="Jorgensen B."/>
        </authorList>
    </citation>
    <scope>NUCLEOTIDE SEQUENCE [LARGE SCALE GENOMIC DNA]</scope>
    <source>
        <strain evidence="3 4">DSM 3380</strain>
    </source>
</reference>
<dbReference type="EMBL" id="QLNI01000028">
    <property type="protein sequence ID" value="RAM01351.1"/>
    <property type="molecule type" value="Genomic_DNA"/>
</dbReference>
<accession>A0A328F9P0</accession>
<dbReference type="Proteomes" id="UP000248798">
    <property type="component" value="Unassembled WGS sequence"/>
</dbReference>
<sequence length="110" mass="12633">MTGNFASLALARLYEKQGYMDDALEIYKTIDTSRNPDAENVLDAISRLEVQKQTVDTKESLKEPGHDSINPDQVQDTTKEARMAHLLEVWLRLIVMQKRVDIFKTIKARL</sequence>
<evidence type="ECO:0000256" key="1">
    <source>
        <dbReference type="SAM" id="MobiDB-lite"/>
    </source>
</evidence>
<protein>
    <submittedName>
        <fullName evidence="3">Uncharacterized protein</fullName>
    </submittedName>
</protein>
<organism evidence="3 4">
    <name type="scientific">Desulfobacter hydrogenophilus</name>
    <dbReference type="NCBI Taxonomy" id="2291"/>
    <lineage>
        <taxon>Bacteria</taxon>
        <taxon>Pseudomonadati</taxon>
        <taxon>Thermodesulfobacteriota</taxon>
        <taxon>Desulfobacteria</taxon>
        <taxon>Desulfobacterales</taxon>
        <taxon>Desulfobacteraceae</taxon>
        <taxon>Desulfobacter</taxon>
    </lineage>
</organism>
<gene>
    <name evidence="3" type="ORF">DO021_14105</name>
    <name evidence="2" type="ORF">EYB58_19135</name>
</gene>
<dbReference type="AlphaFoldDB" id="A0A328F9P0"/>
<evidence type="ECO:0000313" key="2">
    <source>
        <dbReference type="EMBL" id="QBH14844.1"/>
    </source>
</evidence>
<evidence type="ECO:0000313" key="3">
    <source>
        <dbReference type="EMBL" id="RAM01351.1"/>
    </source>
</evidence>
<name>A0A328F9P0_9BACT</name>
<dbReference type="Proteomes" id="UP000293902">
    <property type="component" value="Chromosome"/>
</dbReference>
<feature type="compositionally biased region" description="Basic and acidic residues" evidence="1">
    <location>
        <begin position="57"/>
        <end position="66"/>
    </location>
</feature>
<keyword evidence="5" id="KW-1185">Reference proteome</keyword>
<dbReference type="RefSeq" id="WP_111957766.1">
    <property type="nucleotide sequence ID" value="NZ_CP036313.1"/>
</dbReference>
<evidence type="ECO:0000313" key="4">
    <source>
        <dbReference type="Proteomes" id="UP000248798"/>
    </source>
</evidence>
<dbReference type="EMBL" id="CP036313">
    <property type="protein sequence ID" value="QBH14844.1"/>
    <property type="molecule type" value="Genomic_DNA"/>
</dbReference>
<dbReference type="OrthoDB" id="5334568at2"/>
<feature type="region of interest" description="Disordered" evidence="1">
    <location>
        <begin position="57"/>
        <end position="76"/>
    </location>
</feature>
<reference evidence="2 5" key="2">
    <citation type="submission" date="2019-02" db="EMBL/GenBank/DDBJ databases">
        <title>Complete genome sequence of Desulfobacter hydrogenophilus AcRS1.</title>
        <authorList>
            <person name="Marietou A."/>
            <person name="Lund M.B."/>
            <person name="Marshall I.P.G."/>
            <person name="Schreiber L."/>
            <person name="Jorgensen B."/>
        </authorList>
    </citation>
    <scope>NUCLEOTIDE SEQUENCE [LARGE SCALE GENOMIC DNA]</scope>
    <source>
        <strain evidence="2 5">AcRS1</strain>
    </source>
</reference>